<dbReference type="PANTHER" id="PTHR22146:SF17">
    <property type="entry name" value="PROTEIN FAM166B-LIKE PROTEIN"/>
    <property type="match status" value="1"/>
</dbReference>
<protein>
    <submittedName>
        <fullName evidence="8">Uncharacterized protein</fullName>
    </submittedName>
</protein>
<name>A0A9P0F5Q3_BEMTA</name>
<dbReference type="GO" id="GO:0005930">
    <property type="term" value="C:axoneme"/>
    <property type="evidence" value="ECO:0007669"/>
    <property type="project" value="UniProtKB-SubCell"/>
</dbReference>
<sequence length="256" mass="29464">MFVTCTKAESDAFLSQTDGCLIPGYTGHCPTLKFRFGKRYGANTKEILQELTDIGVLKRHRATQYRFQDPVKAVLPHSELRPILRNQGQTRDLKIDATNRCRPYILGYTGYIPGMHFRYGTSFRQAADECYDELTMRLAEEQSRHSYEKSHPRVRSAPKLISIRSRDQVKQALKQYAETHRYRDHHISPEFPPIAGYTGHIPKLKVTDASLSQRYHTAAKKGLTLLKQERESLRDYDSKRLENALSTHRLTPVKAA</sequence>
<feature type="domain" description="Sperm-associated microtubule inner protein 5" evidence="7">
    <location>
        <begin position="190"/>
        <end position="222"/>
    </location>
</feature>
<evidence type="ECO:0000259" key="7">
    <source>
        <dbReference type="Pfam" id="PF22573"/>
    </source>
</evidence>
<gene>
    <name evidence="8" type="ORF">BEMITA_LOCUS8850</name>
</gene>
<dbReference type="EMBL" id="OU963866">
    <property type="protein sequence ID" value="CAH0390092.1"/>
    <property type="molecule type" value="Genomic_DNA"/>
</dbReference>
<evidence type="ECO:0000256" key="1">
    <source>
        <dbReference type="ARBA" id="ARBA00004430"/>
    </source>
</evidence>
<proteinExistence type="inferred from homology"/>
<evidence type="ECO:0000256" key="4">
    <source>
        <dbReference type="ARBA" id="ARBA00023273"/>
    </source>
</evidence>
<comment type="subcellular location">
    <subcellularLocation>
        <location evidence="1">Cytoplasm</location>
        <location evidence="1">Cytoskeleton</location>
        <location evidence="1">Cilium axoneme</location>
    </subcellularLocation>
</comment>
<dbReference type="Pfam" id="PF10629">
    <property type="entry name" value="CMI2B-like"/>
    <property type="match status" value="1"/>
</dbReference>
<dbReference type="InterPro" id="IPR018902">
    <property type="entry name" value="CMI2A-C-like_dom"/>
</dbReference>
<keyword evidence="3" id="KW-0206">Cytoskeleton</keyword>
<feature type="domain" description="Ciliary microtubule inner protein 2A-C-like" evidence="6">
    <location>
        <begin position="21"/>
        <end position="51"/>
    </location>
</feature>
<evidence type="ECO:0000256" key="2">
    <source>
        <dbReference type="ARBA" id="ARBA00022490"/>
    </source>
</evidence>
<keyword evidence="4" id="KW-0966">Cell projection</keyword>
<keyword evidence="2" id="KW-0963">Cytoplasm</keyword>
<evidence type="ECO:0000256" key="5">
    <source>
        <dbReference type="ARBA" id="ARBA00035661"/>
    </source>
</evidence>
<organism evidence="8 9">
    <name type="scientific">Bemisia tabaci</name>
    <name type="common">Sweetpotato whitefly</name>
    <name type="synonym">Aleurodes tabaci</name>
    <dbReference type="NCBI Taxonomy" id="7038"/>
    <lineage>
        <taxon>Eukaryota</taxon>
        <taxon>Metazoa</taxon>
        <taxon>Ecdysozoa</taxon>
        <taxon>Arthropoda</taxon>
        <taxon>Hexapoda</taxon>
        <taxon>Insecta</taxon>
        <taxon>Pterygota</taxon>
        <taxon>Neoptera</taxon>
        <taxon>Paraneoptera</taxon>
        <taxon>Hemiptera</taxon>
        <taxon>Sternorrhyncha</taxon>
        <taxon>Aleyrodoidea</taxon>
        <taxon>Aleyrodidae</taxon>
        <taxon>Aleyrodinae</taxon>
        <taxon>Bemisia</taxon>
    </lineage>
</organism>
<evidence type="ECO:0000259" key="6">
    <source>
        <dbReference type="Pfam" id="PF10629"/>
    </source>
</evidence>
<keyword evidence="9" id="KW-1185">Reference proteome</keyword>
<dbReference type="InterPro" id="IPR055215">
    <property type="entry name" value="SPMIP5_dom"/>
</dbReference>
<evidence type="ECO:0000313" key="9">
    <source>
        <dbReference type="Proteomes" id="UP001152759"/>
    </source>
</evidence>
<evidence type="ECO:0000313" key="8">
    <source>
        <dbReference type="EMBL" id="CAH0390092.1"/>
    </source>
</evidence>
<dbReference type="Proteomes" id="UP001152759">
    <property type="component" value="Chromosome 5"/>
</dbReference>
<accession>A0A9P0F5Q3</accession>
<dbReference type="PANTHER" id="PTHR22146">
    <property type="entry name" value="CAT EYE SYNDROME CRITICAL REGION PROTEIN 6"/>
    <property type="match status" value="1"/>
</dbReference>
<dbReference type="AlphaFoldDB" id="A0A9P0F5Q3"/>
<dbReference type="GO" id="GO:0015630">
    <property type="term" value="C:microtubule cytoskeleton"/>
    <property type="evidence" value="ECO:0007669"/>
    <property type="project" value="UniProtKB-ARBA"/>
</dbReference>
<evidence type="ECO:0000256" key="3">
    <source>
        <dbReference type="ARBA" id="ARBA00023212"/>
    </source>
</evidence>
<comment type="similarity">
    <text evidence="5">Belongs to the CIMIP2 family.</text>
</comment>
<reference evidence="8" key="1">
    <citation type="submission" date="2021-12" db="EMBL/GenBank/DDBJ databases">
        <authorList>
            <person name="King R."/>
        </authorList>
    </citation>
    <scope>NUCLEOTIDE SEQUENCE</scope>
</reference>
<dbReference type="Pfam" id="PF22573">
    <property type="entry name" value="SPMIP5"/>
    <property type="match status" value="1"/>
</dbReference>